<reference evidence="1 2" key="1">
    <citation type="submission" date="2023-06" db="EMBL/GenBank/DDBJ databases">
        <title>Roseiconus lacunae JC819 isolated from Gulf of Mannar region, Tamil Nadu.</title>
        <authorList>
            <person name="Pk S."/>
            <person name="Ch S."/>
            <person name="Ch V.R."/>
        </authorList>
    </citation>
    <scope>NUCLEOTIDE SEQUENCE [LARGE SCALE GENOMIC DNA]</scope>
    <source>
        <strain evidence="1 2">JC819</strain>
    </source>
</reference>
<dbReference type="EMBL" id="JASZZN010000038">
    <property type="protein sequence ID" value="MDM4019353.1"/>
    <property type="molecule type" value="Genomic_DNA"/>
</dbReference>
<gene>
    <name evidence="1" type="ORF">QTN89_28115</name>
</gene>
<protein>
    <submittedName>
        <fullName evidence="1">Uncharacterized protein</fullName>
    </submittedName>
</protein>
<feature type="non-terminal residue" evidence="1">
    <location>
        <position position="1"/>
    </location>
</feature>
<evidence type="ECO:0000313" key="1">
    <source>
        <dbReference type="EMBL" id="MDM4019353.1"/>
    </source>
</evidence>
<proteinExistence type="predicted"/>
<dbReference type="Proteomes" id="UP001239462">
    <property type="component" value="Unassembled WGS sequence"/>
</dbReference>
<organism evidence="1 2">
    <name type="scientific">Roseiconus lacunae</name>
    <dbReference type="NCBI Taxonomy" id="2605694"/>
    <lineage>
        <taxon>Bacteria</taxon>
        <taxon>Pseudomonadati</taxon>
        <taxon>Planctomycetota</taxon>
        <taxon>Planctomycetia</taxon>
        <taxon>Pirellulales</taxon>
        <taxon>Pirellulaceae</taxon>
        <taxon>Roseiconus</taxon>
    </lineage>
</organism>
<sequence>RWESRASGPVRALVFFSPACFAGAAKYPNRSQAGRGKQTSRIQNRSTLTMKDTLLSVESSVPQRNFCGAKGDDGFELSNRSVVSVGRRIQLAQRRSIER</sequence>
<comment type="caution">
    <text evidence="1">The sequence shown here is derived from an EMBL/GenBank/DDBJ whole genome shotgun (WGS) entry which is preliminary data.</text>
</comment>
<dbReference type="RefSeq" id="WP_289167481.1">
    <property type="nucleotide sequence ID" value="NZ_JASZZN010000038.1"/>
</dbReference>
<accession>A0ABT7PS77</accession>
<keyword evidence="2" id="KW-1185">Reference proteome</keyword>
<name>A0ABT7PS77_9BACT</name>
<evidence type="ECO:0000313" key="2">
    <source>
        <dbReference type="Proteomes" id="UP001239462"/>
    </source>
</evidence>